<reference evidence="2 3" key="1">
    <citation type="submission" date="2013-09" db="EMBL/GenBank/DDBJ databases">
        <title>Whole genome sequencing of Halarchaeum acidiphilum strain MH1-52-1.</title>
        <authorList>
            <person name="Shimane Y."/>
            <person name="Minegishi H."/>
            <person name="Nishi S."/>
            <person name="Echigo A."/>
            <person name="Shuto A."/>
            <person name="Konishi M."/>
            <person name="Ito T."/>
            <person name="Ohkuma M."/>
            <person name="Ohta Y."/>
            <person name="Nagano Y."/>
            <person name="Tsubouchi T."/>
            <person name="Mori K."/>
            <person name="Usui K."/>
            <person name="Kamekura M."/>
            <person name="Usami R."/>
            <person name="Takaki Y."/>
            <person name="Hatada Y."/>
        </authorList>
    </citation>
    <scope>NUCLEOTIDE SEQUENCE [LARGE SCALE GENOMIC DNA]</scope>
    <source>
        <strain evidence="2 3">JCM 16109</strain>
    </source>
</reference>
<protein>
    <submittedName>
        <fullName evidence="2">Uncharacterized protein</fullName>
    </submittedName>
</protein>
<feature type="region of interest" description="Disordered" evidence="1">
    <location>
        <begin position="1"/>
        <end position="41"/>
    </location>
</feature>
<sequence length="41" mass="4452">MRVAPRNRAPMTRPKMGAPVTGPWNATVPMDTNYPLEGRGG</sequence>
<organism evidence="2 3">
    <name type="scientific">Halarchaeum acidiphilum MH1-52-1</name>
    <dbReference type="NCBI Taxonomy" id="1261545"/>
    <lineage>
        <taxon>Archaea</taxon>
        <taxon>Methanobacteriati</taxon>
        <taxon>Methanobacteriota</taxon>
        <taxon>Stenosarchaea group</taxon>
        <taxon>Halobacteria</taxon>
        <taxon>Halobacteriales</taxon>
        <taxon>Halobacteriaceae</taxon>
    </lineage>
</organism>
<evidence type="ECO:0000313" key="2">
    <source>
        <dbReference type="EMBL" id="GAD52658.1"/>
    </source>
</evidence>
<keyword evidence="3" id="KW-1185">Reference proteome</keyword>
<evidence type="ECO:0000313" key="3">
    <source>
        <dbReference type="Proteomes" id="UP000016986"/>
    </source>
</evidence>
<accession>U3AD06</accession>
<dbReference type="AlphaFoldDB" id="U3AD06"/>
<name>U3AD06_9EURY</name>
<comment type="caution">
    <text evidence="2">The sequence shown here is derived from an EMBL/GenBank/DDBJ whole genome shotgun (WGS) entry which is preliminary data.</text>
</comment>
<evidence type="ECO:0000256" key="1">
    <source>
        <dbReference type="SAM" id="MobiDB-lite"/>
    </source>
</evidence>
<dbReference type="EMBL" id="BATA01000030">
    <property type="protein sequence ID" value="GAD52658.1"/>
    <property type="molecule type" value="Genomic_DNA"/>
</dbReference>
<proteinExistence type="predicted"/>
<gene>
    <name evidence="2" type="ORF">MBEHAL_1418</name>
</gene>
<dbReference type="Proteomes" id="UP000016986">
    <property type="component" value="Unassembled WGS sequence"/>
</dbReference>